<accession>A0ABY5BBW7</accession>
<organism evidence="1 2">
    <name type="scientific">Burkholderia glumae</name>
    <name type="common">Pseudomonas glumae</name>
    <dbReference type="NCBI Taxonomy" id="337"/>
    <lineage>
        <taxon>Bacteria</taxon>
        <taxon>Pseudomonadati</taxon>
        <taxon>Pseudomonadota</taxon>
        <taxon>Betaproteobacteria</taxon>
        <taxon>Burkholderiales</taxon>
        <taxon>Burkholderiaceae</taxon>
        <taxon>Burkholderia</taxon>
    </lineage>
</organism>
<geneLocation type="plasmid" evidence="1 2">
    <name>unnamed3</name>
</geneLocation>
<dbReference type="RefSeq" id="WP_148271069.1">
    <property type="nucleotide sequence ID" value="NZ_CP021159.1"/>
</dbReference>
<name>A0ABY5BBW7_BURGL</name>
<evidence type="ECO:0000313" key="1">
    <source>
        <dbReference type="EMBL" id="USS44422.1"/>
    </source>
</evidence>
<reference evidence="1" key="1">
    <citation type="submission" date="2022-06" db="EMBL/GenBank/DDBJ databases">
        <title>Draft genome sequence of Burkholderia glumae strain GR20004 isolated from rice panicle showing bacterial panicle blight.</title>
        <authorList>
            <person name="Choi S.Y."/>
            <person name="Lee Y.H."/>
        </authorList>
    </citation>
    <scope>NUCLEOTIDE SEQUENCE</scope>
    <source>
        <strain evidence="1">GR20004</strain>
        <plasmid evidence="1">unnamed3</plasmid>
    </source>
</reference>
<dbReference type="EMBL" id="CP099586">
    <property type="protein sequence ID" value="USS44422.1"/>
    <property type="molecule type" value="Genomic_DNA"/>
</dbReference>
<keyword evidence="2" id="KW-1185">Reference proteome</keyword>
<gene>
    <name evidence="1" type="ORF">NFI99_14225</name>
</gene>
<dbReference type="Proteomes" id="UP001056386">
    <property type="component" value="Plasmid unnamed3"/>
</dbReference>
<evidence type="ECO:0000313" key="2">
    <source>
        <dbReference type="Proteomes" id="UP001056386"/>
    </source>
</evidence>
<keyword evidence="1" id="KW-0614">Plasmid</keyword>
<sequence length="105" mass="12043">MPYDATAEFDRIRREVGILETAQPDRAVKVRLARTSGSRSRTEEAVLFRITLRYVAREPELWVVLADARLGLAFERRWSPADMELANGGIRRAGVWPRVDFVDAR</sequence>
<proteinExistence type="predicted"/>
<protein>
    <submittedName>
        <fullName evidence="1">Uncharacterized protein</fullName>
    </submittedName>
</protein>